<accession>A0A223S0G1</accession>
<evidence type="ECO:0000313" key="3">
    <source>
        <dbReference type="Proteomes" id="UP000215005"/>
    </source>
</evidence>
<dbReference type="EMBL" id="CP022753">
    <property type="protein sequence ID" value="ASU81606.1"/>
    <property type="molecule type" value="Genomic_DNA"/>
</dbReference>
<dbReference type="Gene3D" id="3.40.50.360">
    <property type="match status" value="1"/>
</dbReference>
<name>A0A223S0G1_9ACTN</name>
<organism evidence="2 3">
    <name type="scientific">Nocardiopsis gilva YIM 90087</name>
    <dbReference type="NCBI Taxonomy" id="1235441"/>
    <lineage>
        <taxon>Bacteria</taxon>
        <taxon>Bacillati</taxon>
        <taxon>Actinomycetota</taxon>
        <taxon>Actinomycetes</taxon>
        <taxon>Streptosporangiales</taxon>
        <taxon>Nocardiopsidaceae</taxon>
        <taxon>Nocardiopsis</taxon>
    </lineage>
</organism>
<dbReference type="SUPFAM" id="SSF52218">
    <property type="entry name" value="Flavoproteins"/>
    <property type="match status" value="1"/>
</dbReference>
<dbReference type="RefSeq" id="WP_017619615.1">
    <property type="nucleotide sequence ID" value="NZ_ANBG01000250.1"/>
</dbReference>
<dbReference type="GO" id="GO:0010181">
    <property type="term" value="F:FMN binding"/>
    <property type="evidence" value="ECO:0007669"/>
    <property type="project" value="TreeGrafter"/>
</dbReference>
<dbReference type="GO" id="GO:0005829">
    <property type="term" value="C:cytosol"/>
    <property type="evidence" value="ECO:0007669"/>
    <property type="project" value="TreeGrafter"/>
</dbReference>
<dbReference type="InterPro" id="IPR050712">
    <property type="entry name" value="NAD(P)H-dep_reductase"/>
</dbReference>
<sequence length="191" mass="21139">MPYSPLRLAVIMASTREGRFIPTITEWIAKRARNHGDLEVDVIDLAEARLPDVLTFDPTPDAVTALAPRLDAADAFVVVTPEYNHSFPAPLKTAIDWYHAEWRAKPVAFVSYGGISGGLRAVEQLRQIFAELHATTIRDTVSFHNVWGEFDAQGRPVDAEGVNAAAKTMLGQLSWWADALREARVKQPYAA</sequence>
<dbReference type="Proteomes" id="UP000215005">
    <property type="component" value="Chromosome"/>
</dbReference>
<gene>
    <name evidence="2" type="ORF">CDO52_01270</name>
</gene>
<evidence type="ECO:0000313" key="2">
    <source>
        <dbReference type="EMBL" id="ASU81606.1"/>
    </source>
</evidence>
<feature type="domain" description="NADPH-dependent FMN reductase-like" evidence="1">
    <location>
        <begin position="7"/>
        <end position="147"/>
    </location>
</feature>
<dbReference type="GO" id="GO:0016491">
    <property type="term" value="F:oxidoreductase activity"/>
    <property type="evidence" value="ECO:0007669"/>
    <property type="project" value="InterPro"/>
</dbReference>
<reference evidence="2 3" key="1">
    <citation type="submission" date="2017-08" db="EMBL/GenBank/DDBJ databases">
        <title>The complete genome sequence of Nocardiopsis gilva YIM 90087.</title>
        <authorList>
            <person name="Yin M."/>
            <person name="Tang S."/>
        </authorList>
    </citation>
    <scope>NUCLEOTIDE SEQUENCE [LARGE SCALE GENOMIC DNA]</scope>
    <source>
        <strain evidence="2 3">YIM 90087</strain>
    </source>
</reference>
<protein>
    <submittedName>
        <fullName evidence="2">NADPH-dependent oxidoreductase</fullName>
    </submittedName>
</protein>
<dbReference type="OrthoDB" id="9812295at2"/>
<dbReference type="Pfam" id="PF03358">
    <property type="entry name" value="FMN_red"/>
    <property type="match status" value="1"/>
</dbReference>
<keyword evidence="3" id="KW-1185">Reference proteome</keyword>
<dbReference type="PANTHER" id="PTHR30543">
    <property type="entry name" value="CHROMATE REDUCTASE"/>
    <property type="match status" value="1"/>
</dbReference>
<dbReference type="InterPro" id="IPR029039">
    <property type="entry name" value="Flavoprotein-like_sf"/>
</dbReference>
<proteinExistence type="predicted"/>
<dbReference type="KEGG" id="ngv:CDO52_01270"/>
<evidence type="ECO:0000259" key="1">
    <source>
        <dbReference type="Pfam" id="PF03358"/>
    </source>
</evidence>
<dbReference type="InterPro" id="IPR005025">
    <property type="entry name" value="FMN_Rdtase-like_dom"/>
</dbReference>
<dbReference type="PANTHER" id="PTHR30543:SF21">
    <property type="entry name" value="NAD(P)H-DEPENDENT FMN REDUCTASE LOT6"/>
    <property type="match status" value="1"/>
</dbReference>
<dbReference type="AlphaFoldDB" id="A0A223S0G1"/>